<keyword evidence="3" id="KW-0862">Zinc</keyword>
<evidence type="ECO:0000256" key="1">
    <source>
        <dbReference type="ARBA" id="ARBA00022723"/>
    </source>
</evidence>
<evidence type="ECO:0000256" key="2">
    <source>
        <dbReference type="ARBA" id="ARBA00022771"/>
    </source>
</evidence>
<dbReference type="PANTHER" id="PTHR45931:SF16">
    <property type="entry name" value="RING_U-BOX SUPERFAMILY PROTEIN"/>
    <property type="match status" value="1"/>
</dbReference>
<dbReference type="PANTHER" id="PTHR45931">
    <property type="entry name" value="SI:CH211-59O9.10"/>
    <property type="match status" value="1"/>
</dbReference>
<dbReference type="CDD" id="cd16454">
    <property type="entry name" value="RING-H2_PA-TM-RING"/>
    <property type="match status" value="1"/>
</dbReference>
<dbReference type="GO" id="GO:0008270">
    <property type="term" value="F:zinc ion binding"/>
    <property type="evidence" value="ECO:0007669"/>
    <property type="project" value="UniProtKB-KW"/>
</dbReference>
<dbReference type="PROSITE" id="PS50089">
    <property type="entry name" value="ZF_RING_2"/>
    <property type="match status" value="1"/>
</dbReference>
<dbReference type="Proteomes" id="UP001202328">
    <property type="component" value="Unassembled WGS sequence"/>
</dbReference>
<evidence type="ECO:0000256" key="3">
    <source>
        <dbReference type="ARBA" id="ARBA00022833"/>
    </source>
</evidence>
<keyword evidence="7" id="KW-1185">Reference proteome</keyword>
<sequence>MAERNFRPVSVNIRCLKEWNPPPELDNRTGLIQINVKRFPDNSELSIREESEICLQVHGDCSEDARKSISEFVVETAKKAIGGSASMKTFLVYVHLEVDTVESLHRSAPINDQDVNDGDERIIDDEETDMESDGDMYMTSDDDETDMVTALSLDGYENKKVGASRSAIDGLKRERFSYGSGGDNPAKNSSDANACVICMEKFEAGTVVRYMPCSHIFHEVCLVPWLQDNNSCPLCRLEIQSSSSQQSAV</sequence>
<evidence type="ECO:0000313" key="6">
    <source>
        <dbReference type="EMBL" id="KAI3923692.1"/>
    </source>
</evidence>
<accession>A0AAD4SVV9</accession>
<keyword evidence="2 4" id="KW-0863">Zinc-finger</keyword>
<comment type="caution">
    <text evidence="6">The sequence shown here is derived from an EMBL/GenBank/DDBJ whole genome shotgun (WGS) entry which is preliminary data.</text>
</comment>
<dbReference type="InterPro" id="IPR051834">
    <property type="entry name" value="RING_finger_E3_ligase"/>
</dbReference>
<dbReference type="GO" id="GO:0061630">
    <property type="term" value="F:ubiquitin protein ligase activity"/>
    <property type="evidence" value="ECO:0007669"/>
    <property type="project" value="TreeGrafter"/>
</dbReference>
<proteinExistence type="predicted"/>
<dbReference type="EMBL" id="JAJJMB010008429">
    <property type="protein sequence ID" value="KAI3923692.1"/>
    <property type="molecule type" value="Genomic_DNA"/>
</dbReference>
<protein>
    <recommendedName>
        <fullName evidence="5">RING-type domain-containing protein</fullName>
    </recommendedName>
</protein>
<dbReference type="GO" id="GO:0006511">
    <property type="term" value="P:ubiquitin-dependent protein catabolic process"/>
    <property type="evidence" value="ECO:0007669"/>
    <property type="project" value="TreeGrafter"/>
</dbReference>
<dbReference type="Gene3D" id="3.30.40.10">
    <property type="entry name" value="Zinc/RING finger domain, C3HC4 (zinc finger)"/>
    <property type="match status" value="1"/>
</dbReference>
<dbReference type="SUPFAM" id="SSF57850">
    <property type="entry name" value="RING/U-box"/>
    <property type="match status" value="1"/>
</dbReference>
<name>A0AAD4SVV9_9MAGN</name>
<dbReference type="InterPro" id="IPR001841">
    <property type="entry name" value="Znf_RING"/>
</dbReference>
<reference evidence="6" key="1">
    <citation type="submission" date="2022-04" db="EMBL/GenBank/DDBJ databases">
        <title>A functionally conserved STORR gene fusion in Papaver species that diverged 16.8 million years ago.</title>
        <authorList>
            <person name="Catania T."/>
        </authorList>
    </citation>
    <scope>NUCLEOTIDE SEQUENCE</scope>
    <source>
        <strain evidence="6">S-188037</strain>
    </source>
</reference>
<evidence type="ECO:0000256" key="4">
    <source>
        <dbReference type="PROSITE-ProRule" id="PRU00175"/>
    </source>
</evidence>
<organism evidence="6 7">
    <name type="scientific">Papaver atlanticum</name>
    <dbReference type="NCBI Taxonomy" id="357466"/>
    <lineage>
        <taxon>Eukaryota</taxon>
        <taxon>Viridiplantae</taxon>
        <taxon>Streptophyta</taxon>
        <taxon>Embryophyta</taxon>
        <taxon>Tracheophyta</taxon>
        <taxon>Spermatophyta</taxon>
        <taxon>Magnoliopsida</taxon>
        <taxon>Ranunculales</taxon>
        <taxon>Papaveraceae</taxon>
        <taxon>Papaveroideae</taxon>
        <taxon>Papaver</taxon>
    </lineage>
</organism>
<keyword evidence="1" id="KW-0479">Metal-binding</keyword>
<evidence type="ECO:0000313" key="7">
    <source>
        <dbReference type="Proteomes" id="UP001202328"/>
    </source>
</evidence>
<gene>
    <name evidence="6" type="ORF">MKW98_011322</name>
</gene>
<evidence type="ECO:0000259" key="5">
    <source>
        <dbReference type="PROSITE" id="PS50089"/>
    </source>
</evidence>
<dbReference type="Pfam" id="PF13639">
    <property type="entry name" value="zf-RING_2"/>
    <property type="match status" value="1"/>
</dbReference>
<dbReference type="InterPro" id="IPR013083">
    <property type="entry name" value="Znf_RING/FYVE/PHD"/>
</dbReference>
<dbReference type="AlphaFoldDB" id="A0AAD4SVV9"/>
<feature type="domain" description="RING-type" evidence="5">
    <location>
        <begin position="195"/>
        <end position="236"/>
    </location>
</feature>
<dbReference type="GO" id="GO:0005634">
    <property type="term" value="C:nucleus"/>
    <property type="evidence" value="ECO:0007669"/>
    <property type="project" value="TreeGrafter"/>
</dbReference>
<dbReference type="SMART" id="SM00184">
    <property type="entry name" value="RING"/>
    <property type="match status" value="1"/>
</dbReference>